<keyword evidence="1" id="KW-0732">Signal</keyword>
<feature type="chain" id="PRO_5039367557" description="Secreted protein" evidence="1">
    <location>
        <begin position="19"/>
        <end position="60"/>
    </location>
</feature>
<sequence>MFHLVVLILTAFVACLWARNQRKDWILTKTWVTDTTGSVEVVARWRRITRCCRNQQDDTW</sequence>
<comment type="caution">
    <text evidence="2">The sequence shown here is derived from an EMBL/GenBank/DDBJ whole genome shotgun (WGS) entry which is preliminary data.</text>
</comment>
<organism evidence="2 3">
    <name type="scientific">Dreissena polymorpha</name>
    <name type="common">Zebra mussel</name>
    <name type="synonym">Mytilus polymorpha</name>
    <dbReference type="NCBI Taxonomy" id="45954"/>
    <lineage>
        <taxon>Eukaryota</taxon>
        <taxon>Metazoa</taxon>
        <taxon>Spiralia</taxon>
        <taxon>Lophotrochozoa</taxon>
        <taxon>Mollusca</taxon>
        <taxon>Bivalvia</taxon>
        <taxon>Autobranchia</taxon>
        <taxon>Heteroconchia</taxon>
        <taxon>Euheterodonta</taxon>
        <taxon>Imparidentia</taxon>
        <taxon>Neoheterodontei</taxon>
        <taxon>Myida</taxon>
        <taxon>Dreissenoidea</taxon>
        <taxon>Dreissenidae</taxon>
        <taxon>Dreissena</taxon>
    </lineage>
</organism>
<gene>
    <name evidence="2" type="ORF">DPMN_005717</name>
</gene>
<keyword evidence="3" id="KW-1185">Reference proteome</keyword>
<dbReference type="AlphaFoldDB" id="A0A9D4RWS4"/>
<name>A0A9D4RWS4_DREPO</name>
<evidence type="ECO:0000256" key="1">
    <source>
        <dbReference type="SAM" id="SignalP"/>
    </source>
</evidence>
<evidence type="ECO:0000313" key="3">
    <source>
        <dbReference type="Proteomes" id="UP000828390"/>
    </source>
</evidence>
<accession>A0A9D4RWS4</accession>
<feature type="signal peptide" evidence="1">
    <location>
        <begin position="1"/>
        <end position="18"/>
    </location>
</feature>
<evidence type="ECO:0008006" key="4">
    <source>
        <dbReference type="Google" id="ProtNLM"/>
    </source>
</evidence>
<dbReference type="EMBL" id="JAIWYP010000001">
    <property type="protein sequence ID" value="KAH3881790.1"/>
    <property type="molecule type" value="Genomic_DNA"/>
</dbReference>
<reference evidence="2" key="2">
    <citation type="submission" date="2020-11" db="EMBL/GenBank/DDBJ databases">
        <authorList>
            <person name="McCartney M.A."/>
            <person name="Auch B."/>
            <person name="Kono T."/>
            <person name="Mallez S."/>
            <person name="Becker A."/>
            <person name="Gohl D.M."/>
            <person name="Silverstein K.A.T."/>
            <person name="Koren S."/>
            <person name="Bechman K.B."/>
            <person name="Herman A."/>
            <person name="Abrahante J.E."/>
            <person name="Garbe J."/>
        </authorList>
    </citation>
    <scope>NUCLEOTIDE SEQUENCE</scope>
    <source>
        <strain evidence="2">Duluth1</strain>
        <tissue evidence="2">Whole animal</tissue>
    </source>
</reference>
<evidence type="ECO:0000313" key="2">
    <source>
        <dbReference type="EMBL" id="KAH3881790.1"/>
    </source>
</evidence>
<dbReference type="Proteomes" id="UP000828390">
    <property type="component" value="Unassembled WGS sequence"/>
</dbReference>
<proteinExistence type="predicted"/>
<reference evidence="2" key="1">
    <citation type="journal article" date="2019" name="bioRxiv">
        <title>The Genome of the Zebra Mussel, Dreissena polymorpha: A Resource for Invasive Species Research.</title>
        <authorList>
            <person name="McCartney M.A."/>
            <person name="Auch B."/>
            <person name="Kono T."/>
            <person name="Mallez S."/>
            <person name="Zhang Y."/>
            <person name="Obille A."/>
            <person name="Becker A."/>
            <person name="Abrahante J.E."/>
            <person name="Garbe J."/>
            <person name="Badalamenti J.P."/>
            <person name="Herman A."/>
            <person name="Mangelson H."/>
            <person name="Liachko I."/>
            <person name="Sullivan S."/>
            <person name="Sone E.D."/>
            <person name="Koren S."/>
            <person name="Silverstein K.A.T."/>
            <person name="Beckman K.B."/>
            <person name="Gohl D.M."/>
        </authorList>
    </citation>
    <scope>NUCLEOTIDE SEQUENCE</scope>
    <source>
        <strain evidence="2">Duluth1</strain>
        <tissue evidence="2">Whole animal</tissue>
    </source>
</reference>
<protein>
    <recommendedName>
        <fullName evidence="4">Secreted protein</fullName>
    </recommendedName>
</protein>